<feature type="transmembrane region" description="Helical" evidence="6">
    <location>
        <begin position="71"/>
        <end position="93"/>
    </location>
</feature>
<dbReference type="Proteomes" id="UP001198862">
    <property type="component" value="Unassembled WGS sequence"/>
</dbReference>
<dbReference type="InterPro" id="IPR007267">
    <property type="entry name" value="GtrA_DPMS_TM"/>
</dbReference>
<dbReference type="PANTHER" id="PTHR38459">
    <property type="entry name" value="PROPHAGE BACTOPRENOL-LINKED GLUCOSE TRANSLOCASE HOMOLOG"/>
    <property type="match status" value="1"/>
</dbReference>
<protein>
    <submittedName>
        <fullName evidence="8">GtrA family protein</fullName>
    </submittedName>
</protein>
<feature type="domain" description="GtrA/DPMS transmembrane" evidence="7">
    <location>
        <begin position="7"/>
        <end position="127"/>
    </location>
</feature>
<evidence type="ECO:0000256" key="3">
    <source>
        <dbReference type="ARBA" id="ARBA00022692"/>
    </source>
</evidence>
<comment type="subcellular location">
    <subcellularLocation>
        <location evidence="1">Membrane</location>
        <topology evidence="1">Multi-pass membrane protein</topology>
    </subcellularLocation>
</comment>
<evidence type="ECO:0000256" key="1">
    <source>
        <dbReference type="ARBA" id="ARBA00004141"/>
    </source>
</evidence>
<sequence>MNLQFLKFLVTGGIAALVNLISRYALNHIMSFEAAVALAYTLGMATAYLLARRFVFEASGRSVASEVRRFVLVNLVAMGFVWLISVGLARIVFPAIGFTWHAEDLAHLIGVLAPAVTSFVGHRFYTFARR</sequence>
<keyword evidence="9" id="KW-1185">Reference proteome</keyword>
<keyword evidence="4 6" id="KW-1133">Transmembrane helix</keyword>
<organism evidence="8 9">
    <name type="scientific">Reyranella aquatilis</name>
    <dbReference type="NCBI Taxonomy" id="2035356"/>
    <lineage>
        <taxon>Bacteria</taxon>
        <taxon>Pseudomonadati</taxon>
        <taxon>Pseudomonadota</taxon>
        <taxon>Alphaproteobacteria</taxon>
        <taxon>Hyphomicrobiales</taxon>
        <taxon>Reyranellaceae</taxon>
        <taxon>Reyranella</taxon>
    </lineage>
</organism>
<dbReference type="PANTHER" id="PTHR38459:SF1">
    <property type="entry name" value="PROPHAGE BACTOPRENOL-LINKED GLUCOSE TRANSLOCASE HOMOLOG"/>
    <property type="match status" value="1"/>
</dbReference>
<evidence type="ECO:0000256" key="6">
    <source>
        <dbReference type="SAM" id="Phobius"/>
    </source>
</evidence>
<feature type="transmembrane region" description="Helical" evidence="6">
    <location>
        <begin position="5"/>
        <end position="26"/>
    </location>
</feature>
<proteinExistence type="inferred from homology"/>
<dbReference type="RefSeq" id="WP_230553135.1">
    <property type="nucleotide sequence ID" value="NZ_JAJISD010000011.1"/>
</dbReference>
<dbReference type="Pfam" id="PF04138">
    <property type="entry name" value="GtrA_DPMS_TM"/>
    <property type="match status" value="1"/>
</dbReference>
<keyword evidence="3 6" id="KW-0812">Transmembrane</keyword>
<accession>A0ABS8L053</accession>
<gene>
    <name evidence="8" type="ORF">LJ725_22245</name>
</gene>
<keyword evidence="5 6" id="KW-0472">Membrane</keyword>
<evidence type="ECO:0000259" key="7">
    <source>
        <dbReference type="Pfam" id="PF04138"/>
    </source>
</evidence>
<dbReference type="InterPro" id="IPR051401">
    <property type="entry name" value="GtrA_CellWall_Glycosyl"/>
</dbReference>
<evidence type="ECO:0000313" key="9">
    <source>
        <dbReference type="Proteomes" id="UP001198862"/>
    </source>
</evidence>
<comment type="similarity">
    <text evidence="2">Belongs to the GtrA family.</text>
</comment>
<comment type="caution">
    <text evidence="8">The sequence shown here is derived from an EMBL/GenBank/DDBJ whole genome shotgun (WGS) entry which is preliminary data.</text>
</comment>
<feature type="transmembrane region" description="Helical" evidence="6">
    <location>
        <begin position="32"/>
        <end position="51"/>
    </location>
</feature>
<evidence type="ECO:0000313" key="8">
    <source>
        <dbReference type="EMBL" id="MCC8431706.1"/>
    </source>
</evidence>
<reference evidence="8 9" key="1">
    <citation type="submission" date="2021-11" db="EMBL/GenBank/DDBJ databases">
        <authorList>
            <person name="Lee D.-H."/>
            <person name="Kim S.-B."/>
        </authorList>
    </citation>
    <scope>NUCLEOTIDE SEQUENCE [LARGE SCALE GENOMIC DNA]</scope>
    <source>
        <strain evidence="8 9">KCTC 52223</strain>
    </source>
</reference>
<evidence type="ECO:0000256" key="2">
    <source>
        <dbReference type="ARBA" id="ARBA00009399"/>
    </source>
</evidence>
<feature type="transmembrane region" description="Helical" evidence="6">
    <location>
        <begin position="105"/>
        <end position="125"/>
    </location>
</feature>
<evidence type="ECO:0000256" key="5">
    <source>
        <dbReference type="ARBA" id="ARBA00023136"/>
    </source>
</evidence>
<name>A0ABS8L053_9HYPH</name>
<dbReference type="EMBL" id="JAJISD010000011">
    <property type="protein sequence ID" value="MCC8431706.1"/>
    <property type="molecule type" value="Genomic_DNA"/>
</dbReference>
<evidence type="ECO:0000256" key="4">
    <source>
        <dbReference type="ARBA" id="ARBA00022989"/>
    </source>
</evidence>